<keyword evidence="6 12" id="KW-0812">Transmembrane</keyword>
<sequence>MLKHQQSRAKKNICCPLLVGAVSRFTLLRWLATSFIGGAVIVLYLLPSYHRQQQQHRQVSSIAGLSSLDQVLLLSDNHDPNSNNNNNNNNNQQQNIIILYWTKFFEVNDFEVGIGRTPFIKAQCPPVKQQSTCWTTTDRGLLNRSHAIIFHARDLDPDDLPPPGWRRPHQNFIFFNYESPVHTDLAKLRLYFNNYFNRTMTYRHDSDVVSLHPYGRLKCRKKKATDRCLNFPRFYSFESDSVSSPAASGGGQEENDVIPRMDLTRKTRTAAWFVSNCVTDSRRESLVHNLSLFIPVDIYGECHGGQQCRNRPECDRMLSRHYRFYLSFENSLCPDYVTEKLYRALAHDTVPVVFGGADYSNYLPAGSYLDARDFESPQILADHIKKLMSDDQLYMKHFNWRRNYVVDPAPLDGWCHLCRLLSDHSNSSRKTYADIAAWWSGKETNQSCIAPPASLISADDPNNTPDAPYVSADYVRRLVNKLRQIVSS</sequence>
<evidence type="ECO:0000256" key="3">
    <source>
        <dbReference type="ARBA" id="ARBA00008919"/>
    </source>
</evidence>
<dbReference type="PANTHER" id="PTHR48438">
    <property type="entry name" value="ALPHA-(1,3)-FUCOSYLTRANSFERASE C-RELATED"/>
    <property type="match status" value="1"/>
</dbReference>
<reference evidence="15" key="1">
    <citation type="submission" date="2021-11" db="EMBL/GenBank/DDBJ databases">
        <authorList>
            <person name="Schell T."/>
        </authorList>
    </citation>
    <scope>NUCLEOTIDE SEQUENCE</scope>
    <source>
        <strain evidence="15">M5</strain>
    </source>
</reference>
<keyword evidence="4 12" id="KW-0328">Glycosyltransferase</keyword>
<evidence type="ECO:0000259" key="13">
    <source>
        <dbReference type="Pfam" id="PF00852"/>
    </source>
</evidence>
<dbReference type="EMBL" id="CAKKLH010000268">
    <property type="protein sequence ID" value="CAH0107387.1"/>
    <property type="molecule type" value="Genomic_DNA"/>
</dbReference>
<dbReference type="InterPro" id="IPR031481">
    <property type="entry name" value="Glyco_tran_10_N"/>
</dbReference>
<comment type="pathway">
    <text evidence="2">Protein modification; protein glycosylation.</text>
</comment>
<evidence type="ECO:0000256" key="10">
    <source>
        <dbReference type="ARBA" id="ARBA00023136"/>
    </source>
</evidence>
<keyword evidence="7" id="KW-0735">Signal-anchor</keyword>
<dbReference type="Gene3D" id="3.40.50.11660">
    <property type="entry name" value="Glycosyl transferase family 10, C-terminal domain"/>
    <property type="match status" value="1"/>
</dbReference>
<dbReference type="GO" id="GO:0008417">
    <property type="term" value="F:fucosyltransferase activity"/>
    <property type="evidence" value="ECO:0007669"/>
    <property type="project" value="InterPro"/>
</dbReference>
<name>A0A8J2RUE9_9CRUS</name>
<evidence type="ECO:0000256" key="6">
    <source>
        <dbReference type="ARBA" id="ARBA00022692"/>
    </source>
</evidence>
<dbReference type="AlphaFoldDB" id="A0A8J2RUE9"/>
<feature type="transmembrane region" description="Helical" evidence="12">
    <location>
        <begin position="27"/>
        <end position="46"/>
    </location>
</feature>
<keyword evidence="5 12" id="KW-0808">Transferase</keyword>
<comment type="subcellular location">
    <subcellularLocation>
        <location evidence="1 12">Golgi apparatus</location>
        <location evidence="1 12">Golgi stack membrane</location>
        <topology evidence="1 12">Single-pass type II membrane protein</topology>
    </subcellularLocation>
</comment>
<protein>
    <recommendedName>
        <fullName evidence="12">Fucosyltransferase</fullName>
        <ecNumber evidence="12">2.4.1.-</ecNumber>
    </recommendedName>
</protein>
<feature type="domain" description="Fucosyltransferase N-terminal" evidence="14">
    <location>
        <begin position="94"/>
        <end position="210"/>
    </location>
</feature>
<evidence type="ECO:0000256" key="2">
    <source>
        <dbReference type="ARBA" id="ARBA00004922"/>
    </source>
</evidence>
<keyword evidence="8 12" id="KW-1133">Transmembrane helix</keyword>
<dbReference type="Pfam" id="PF00852">
    <property type="entry name" value="Glyco_transf_10"/>
    <property type="match status" value="1"/>
</dbReference>
<dbReference type="SUPFAM" id="SSF53756">
    <property type="entry name" value="UDP-Glycosyltransferase/glycogen phosphorylase"/>
    <property type="match status" value="1"/>
</dbReference>
<dbReference type="OrthoDB" id="6337874at2759"/>
<evidence type="ECO:0000256" key="5">
    <source>
        <dbReference type="ARBA" id="ARBA00022679"/>
    </source>
</evidence>
<comment type="similarity">
    <text evidence="3 12">Belongs to the glycosyltransferase 10 family.</text>
</comment>
<evidence type="ECO:0000256" key="4">
    <source>
        <dbReference type="ARBA" id="ARBA00022676"/>
    </source>
</evidence>
<accession>A0A8J2RUE9</accession>
<dbReference type="UniPathway" id="UPA00378"/>
<evidence type="ECO:0000256" key="1">
    <source>
        <dbReference type="ARBA" id="ARBA00004447"/>
    </source>
</evidence>
<dbReference type="InterPro" id="IPR038577">
    <property type="entry name" value="GT10-like_C_sf"/>
</dbReference>
<dbReference type="GO" id="GO:0032580">
    <property type="term" value="C:Golgi cisterna membrane"/>
    <property type="evidence" value="ECO:0007669"/>
    <property type="project" value="UniProtKB-SubCell"/>
</dbReference>
<gene>
    <name evidence="15" type="ORF">DGAL_LOCUS10681</name>
</gene>
<evidence type="ECO:0000256" key="12">
    <source>
        <dbReference type="RuleBase" id="RU003832"/>
    </source>
</evidence>
<evidence type="ECO:0000313" key="16">
    <source>
        <dbReference type="Proteomes" id="UP000789390"/>
    </source>
</evidence>
<evidence type="ECO:0000256" key="8">
    <source>
        <dbReference type="ARBA" id="ARBA00022989"/>
    </source>
</evidence>
<dbReference type="InterPro" id="IPR001503">
    <property type="entry name" value="Glyco_trans_10"/>
</dbReference>
<dbReference type="Pfam" id="PF17039">
    <property type="entry name" value="Glyco_tran_10_N"/>
    <property type="match status" value="1"/>
</dbReference>
<dbReference type="EC" id="2.4.1.-" evidence="12"/>
<evidence type="ECO:0000256" key="11">
    <source>
        <dbReference type="ARBA" id="ARBA00023180"/>
    </source>
</evidence>
<keyword evidence="11" id="KW-0325">Glycoprotein</keyword>
<keyword evidence="9 12" id="KW-0333">Golgi apparatus</keyword>
<evidence type="ECO:0000259" key="14">
    <source>
        <dbReference type="Pfam" id="PF17039"/>
    </source>
</evidence>
<comment type="caution">
    <text evidence="15">The sequence shown here is derived from an EMBL/GenBank/DDBJ whole genome shotgun (WGS) entry which is preliminary data.</text>
</comment>
<dbReference type="PANTHER" id="PTHR48438:SF1">
    <property type="entry name" value="ALPHA-(1,3)-FUCOSYLTRANSFERASE C-RELATED"/>
    <property type="match status" value="1"/>
</dbReference>
<evidence type="ECO:0000313" key="15">
    <source>
        <dbReference type="EMBL" id="CAH0107387.1"/>
    </source>
</evidence>
<dbReference type="Proteomes" id="UP000789390">
    <property type="component" value="Unassembled WGS sequence"/>
</dbReference>
<keyword evidence="16" id="KW-1185">Reference proteome</keyword>
<evidence type="ECO:0000256" key="7">
    <source>
        <dbReference type="ARBA" id="ARBA00022968"/>
    </source>
</evidence>
<feature type="domain" description="Fucosyltransferase C-terminal" evidence="13">
    <location>
        <begin position="264"/>
        <end position="438"/>
    </location>
</feature>
<keyword evidence="10 12" id="KW-0472">Membrane</keyword>
<evidence type="ECO:0000256" key="9">
    <source>
        <dbReference type="ARBA" id="ARBA00023034"/>
    </source>
</evidence>
<proteinExistence type="inferred from homology"/>
<dbReference type="InterPro" id="IPR055270">
    <property type="entry name" value="Glyco_tran_10_C"/>
</dbReference>
<organism evidence="15 16">
    <name type="scientific">Daphnia galeata</name>
    <dbReference type="NCBI Taxonomy" id="27404"/>
    <lineage>
        <taxon>Eukaryota</taxon>
        <taxon>Metazoa</taxon>
        <taxon>Ecdysozoa</taxon>
        <taxon>Arthropoda</taxon>
        <taxon>Crustacea</taxon>
        <taxon>Branchiopoda</taxon>
        <taxon>Diplostraca</taxon>
        <taxon>Cladocera</taxon>
        <taxon>Anomopoda</taxon>
        <taxon>Daphniidae</taxon>
        <taxon>Daphnia</taxon>
    </lineage>
</organism>